<dbReference type="Gene3D" id="3.40.50.11540">
    <property type="entry name" value="NADH-ubiquinone oxidoreductase 51kDa subunit"/>
    <property type="match status" value="1"/>
</dbReference>
<comment type="caution">
    <text evidence="1">The sequence shown here is derived from an EMBL/GenBank/DDBJ whole genome shotgun (WGS) entry which is preliminary data.</text>
</comment>
<dbReference type="EMBL" id="JAXOJX010000006">
    <property type="protein sequence ID" value="MDZ5456147.1"/>
    <property type="molecule type" value="Genomic_DNA"/>
</dbReference>
<dbReference type="InterPro" id="IPR037225">
    <property type="entry name" value="Nuo51_FMN-bd_sf"/>
</dbReference>
<gene>
    <name evidence="1" type="ORF">SM757_06135</name>
</gene>
<dbReference type="SUPFAM" id="SSF142019">
    <property type="entry name" value="Nqo1 FMN-binding domain-like"/>
    <property type="match status" value="1"/>
</dbReference>
<sequence length="180" mass="20114">MARGGYRLLKRCVAGELDVEMVLRSVGESGLFGAQGPAAMEWERVHREPTPRLMEACAGQDERSGGDRVLLQRNPHRCFEGLLIAAWAMGASHLRLMLVRGGHAALQAMLAAELVKLRRRRPYPGMPDIVLGCCDTQPRFEAGISRLRQGIETLYWVPDILDGGAEWFAAQRMRPRMEFA</sequence>
<dbReference type="RefSeq" id="WP_066343577.1">
    <property type="nucleotide sequence ID" value="NZ_JAXOJX010000006.1"/>
</dbReference>
<proteinExistence type="predicted"/>
<organism evidence="1 2">
    <name type="scientific">Azohydromonas lata</name>
    <dbReference type="NCBI Taxonomy" id="45677"/>
    <lineage>
        <taxon>Bacteria</taxon>
        <taxon>Pseudomonadati</taxon>
        <taxon>Pseudomonadota</taxon>
        <taxon>Betaproteobacteria</taxon>
        <taxon>Burkholderiales</taxon>
        <taxon>Sphaerotilaceae</taxon>
        <taxon>Azohydromonas</taxon>
    </lineage>
</organism>
<evidence type="ECO:0000313" key="1">
    <source>
        <dbReference type="EMBL" id="MDZ5456147.1"/>
    </source>
</evidence>
<name>A0ABU5IAL7_9BURK</name>
<evidence type="ECO:0000313" key="2">
    <source>
        <dbReference type="Proteomes" id="UP001293718"/>
    </source>
</evidence>
<dbReference type="Proteomes" id="UP001293718">
    <property type="component" value="Unassembled WGS sequence"/>
</dbReference>
<protein>
    <submittedName>
        <fullName evidence="1">Uncharacterized protein</fullName>
    </submittedName>
</protein>
<reference evidence="1 2" key="1">
    <citation type="submission" date="2023-11" db="EMBL/GenBank/DDBJ databases">
        <title>Draft genome of Azohydromonas lata strain H1 (DSM1123), a polyhydroxyalkanoate producer.</title>
        <authorList>
            <person name="Traversa D."/>
            <person name="D'Addabbo P."/>
            <person name="Pazzani C."/>
            <person name="Manzari C."/>
            <person name="Chiara M."/>
            <person name="Scrascia M."/>
        </authorList>
    </citation>
    <scope>NUCLEOTIDE SEQUENCE [LARGE SCALE GENOMIC DNA]</scope>
    <source>
        <strain evidence="1 2">H1</strain>
    </source>
</reference>
<keyword evidence="2" id="KW-1185">Reference proteome</keyword>
<accession>A0ABU5IAL7</accession>